<dbReference type="PANTHER" id="PTHR30288:SF0">
    <property type="entry name" value="FLAGELLAR HOOK-ASSOCIATED PROTEIN 2"/>
    <property type="match status" value="1"/>
</dbReference>
<dbReference type="AlphaFoldDB" id="A0A5E6TAK0"/>
<evidence type="ECO:0000256" key="3">
    <source>
        <dbReference type="ARBA" id="ARBA00023054"/>
    </source>
</evidence>
<dbReference type="Pfam" id="PF07196">
    <property type="entry name" value="Flagellin_IN"/>
    <property type="match status" value="1"/>
</dbReference>
<keyword evidence="5" id="KW-0964">Secreted</keyword>
<dbReference type="RefSeq" id="WP_038996388.1">
    <property type="nucleotide sequence ID" value="NZ_OZ024668.1"/>
</dbReference>
<reference evidence="8 10" key="2">
    <citation type="submission" date="2024-03" db="EMBL/GenBank/DDBJ databases">
        <authorList>
            <person name="Alaster D. Moffat"/>
            <person name="Govind Chandra"/>
            <person name="Andrew W. Truman"/>
        </authorList>
    </citation>
    <scope>NUCLEOTIDE SEQUENCE [LARGE SCALE GENOMIC DNA]</scope>
    <source>
        <strain evidence="8">PS652</strain>
    </source>
</reference>
<sequence>MASTILPSLGLGSGVDINKIVDVLVKADTDPKANQIKRQTANNTAMLSGVASLKSALSVYQEAMKKLNDPKAPSFNAYTATSSSDTAVKATSNNTAVPGTYSVLVEQLATSSKVASQNFAGGAGTTIPEGDLTITQDGVTHTVKVGPGATLQTVRDSINTSLAEKGISANIVNGKDGSRLVFSSTKTGAGTDISVDGIAELKINGTQQLSGDGAGFIGKIAQDAKLTIDGLPVTSKTNTVDGAISGMSLELLQEAGPDKKAITVTVGENTEGLKTSVKAFVDAYNTLVKAANALTAVSKDKDGNTVLGPLTSDPTTRSLLSDLRKQLTTASGSGRLTTLSQLGINTAKDGTLEFNSTKYDAAMKDKKLGPDVQALFTGTDGVFANMNKAVEPYLQTGGILDTRKAGLDKLQKDLSDQQLALDRRIKSLTESLSKRYVAMDTLVGKLEAQRKNIASMFASIEAQQKNS</sequence>
<dbReference type="Proteomes" id="UP000326595">
    <property type="component" value="Chromosome"/>
</dbReference>
<evidence type="ECO:0000256" key="4">
    <source>
        <dbReference type="ARBA" id="ARBA00023143"/>
    </source>
</evidence>
<dbReference type="PANTHER" id="PTHR30288">
    <property type="entry name" value="FLAGELLAR CAP/ASSEMBLY PROTEIN FLID"/>
    <property type="match status" value="1"/>
</dbReference>
<dbReference type="GO" id="GO:0071973">
    <property type="term" value="P:bacterial-type flagellum-dependent cell motility"/>
    <property type="evidence" value="ECO:0007669"/>
    <property type="project" value="TreeGrafter"/>
</dbReference>
<evidence type="ECO:0000259" key="7">
    <source>
        <dbReference type="Pfam" id="PF07195"/>
    </source>
</evidence>
<dbReference type="GO" id="GO:0009421">
    <property type="term" value="C:bacterial-type flagellum filament cap"/>
    <property type="evidence" value="ECO:0007669"/>
    <property type="project" value="InterPro"/>
</dbReference>
<evidence type="ECO:0000313" key="10">
    <source>
        <dbReference type="Proteomes" id="UP000326595"/>
    </source>
</evidence>
<name>A0A5E6TAK0_PSEFL</name>
<comment type="subcellular location">
    <subcellularLocation>
        <location evidence="5">Secreted</location>
    </subcellularLocation>
    <subcellularLocation>
        <location evidence="5">Bacterial flagellum</location>
    </subcellularLocation>
</comment>
<dbReference type="InterPro" id="IPR010810">
    <property type="entry name" value="Flagellin_hook_IN_motif"/>
</dbReference>
<evidence type="ECO:0000259" key="6">
    <source>
        <dbReference type="Pfam" id="PF02465"/>
    </source>
</evidence>
<feature type="domain" description="Flagellar hook-associated protein 2 N-terminal" evidence="6">
    <location>
        <begin position="13"/>
        <end position="111"/>
    </location>
</feature>
<keyword evidence="3" id="KW-0175">Coiled coil</keyword>
<comment type="similarity">
    <text evidence="1 5">Belongs to the FliD family.</text>
</comment>
<keyword evidence="9" id="KW-0969">Cilium</keyword>
<evidence type="ECO:0000256" key="5">
    <source>
        <dbReference type="RuleBase" id="RU362066"/>
    </source>
</evidence>
<keyword evidence="9" id="KW-0282">Flagellum</keyword>
<protein>
    <recommendedName>
        <fullName evidence="5">Flagellar hook-associated protein 2</fullName>
        <shortName evidence="5">HAP2</shortName>
    </recommendedName>
    <alternativeName>
        <fullName evidence="5">Flagellar cap protein</fullName>
    </alternativeName>
</protein>
<gene>
    <name evidence="9" type="primary">fliD</name>
    <name evidence="9" type="ORF">PS652_02752</name>
    <name evidence="8" type="ORF">PS652_03391</name>
</gene>
<evidence type="ECO:0000313" key="9">
    <source>
        <dbReference type="EMBL" id="VVM90389.1"/>
    </source>
</evidence>
<accession>A0A5E6TAK0</accession>
<evidence type="ECO:0000256" key="2">
    <source>
        <dbReference type="ARBA" id="ARBA00011255"/>
    </source>
</evidence>
<feature type="domain" description="Flagellar hook-associated protein 2 C-terminal" evidence="7">
    <location>
        <begin position="221"/>
        <end position="447"/>
    </location>
</feature>
<dbReference type="Pfam" id="PF02465">
    <property type="entry name" value="FliD_N"/>
    <property type="match status" value="1"/>
</dbReference>
<keyword evidence="9" id="KW-0966">Cell projection</keyword>
<dbReference type="GO" id="GO:0007155">
    <property type="term" value="P:cell adhesion"/>
    <property type="evidence" value="ECO:0007669"/>
    <property type="project" value="InterPro"/>
</dbReference>
<dbReference type="InterPro" id="IPR010809">
    <property type="entry name" value="FliD_C"/>
</dbReference>
<comment type="function">
    <text evidence="5">Required for morphogenesis and for the elongation of the flagellar filament by facilitating polymerization of the flagellin monomers at the tip of growing filament. Forms a capping structure, which prevents flagellin subunits (transported through the central channel of the flagellum) from leaking out without polymerization at the distal end.</text>
</comment>
<organism evidence="9">
    <name type="scientific">Pseudomonas fluorescens</name>
    <dbReference type="NCBI Taxonomy" id="294"/>
    <lineage>
        <taxon>Bacteria</taxon>
        <taxon>Pseudomonadati</taxon>
        <taxon>Pseudomonadota</taxon>
        <taxon>Gammaproteobacteria</taxon>
        <taxon>Pseudomonadales</taxon>
        <taxon>Pseudomonadaceae</taxon>
        <taxon>Pseudomonas</taxon>
    </lineage>
</organism>
<dbReference type="EMBL" id="CABVHG010000015">
    <property type="protein sequence ID" value="VVM90389.1"/>
    <property type="molecule type" value="Genomic_DNA"/>
</dbReference>
<dbReference type="InterPro" id="IPR040026">
    <property type="entry name" value="FliD"/>
</dbReference>
<dbReference type="GO" id="GO:0009424">
    <property type="term" value="C:bacterial-type flagellum hook"/>
    <property type="evidence" value="ECO:0007669"/>
    <property type="project" value="UniProtKB-UniRule"/>
</dbReference>
<dbReference type="EMBL" id="OZ024668">
    <property type="protein sequence ID" value="CAK9890547.1"/>
    <property type="molecule type" value="Genomic_DNA"/>
</dbReference>
<dbReference type="Pfam" id="PF07195">
    <property type="entry name" value="FliD_C"/>
    <property type="match status" value="1"/>
</dbReference>
<evidence type="ECO:0000313" key="8">
    <source>
        <dbReference type="EMBL" id="CAK9890547.1"/>
    </source>
</evidence>
<reference evidence="9" key="1">
    <citation type="submission" date="2019-09" db="EMBL/GenBank/DDBJ databases">
        <authorList>
            <person name="Chandra G."/>
            <person name="Truman W A."/>
        </authorList>
    </citation>
    <scope>NUCLEOTIDE SEQUENCE [LARGE SCALE GENOMIC DNA]</scope>
    <source>
        <strain evidence="9">PS652</strain>
    </source>
</reference>
<dbReference type="GO" id="GO:0005576">
    <property type="term" value="C:extracellular region"/>
    <property type="evidence" value="ECO:0007669"/>
    <property type="project" value="UniProtKB-SubCell"/>
</dbReference>
<proteinExistence type="inferred from homology"/>
<evidence type="ECO:0000256" key="1">
    <source>
        <dbReference type="ARBA" id="ARBA00009764"/>
    </source>
</evidence>
<keyword evidence="4 5" id="KW-0975">Bacterial flagellum</keyword>
<comment type="subunit">
    <text evidence="2 5">Homopentamer.</text>
</comment>
<dbReference type="InterPro" id="IPR003481">
    <property type="entry name" value="FliD_N"/>
</dbReference>